<name>A0ABV7JCN1_9GAMM</name>
<evidence type="ECO:0000313" key="2">
    <source>
        <dbReference type="EMBL" id="MFC3194927.1"/>
    </source>
</evidence>
<proteinExistence type="predicted"/>
<evidence type="ECO:0000313" key="3">
    <source>
        <dbReference type="Proteomes" id="UP001595533"/>
    </source>
</evidence>
<comment type="caution">
    <text evidence="2">The sequence shown here is derived from an EMBL/GenBank/DDBJ whole genome shotgun (WGS) entry which is preliminary data.</text>
</comment>
<keyword evidence="1" id="KW-0732">Signal</keyword>
<evidence type="ECO:0008006" key="4">
    <source>
        <dbReference type="Google" id="ProtNLM"/>
    </source>
</evidence>
<gene>
    <name evidence="2" type="ORF">ACFODZ_11815</name>
</gene>
<evidence type="ECO:0000256" key="1">
    <source>
        <dbReference type="SAM" id="SignalP"/>
    </source>
</evidence>
<dbReference type="Proteomes" id="UP001595533">
    <property type="component" value="Unassembled WGS sequence"/>
</dbReference>
<reference evidence="3" key="1">
    <citation type="journal article" date="2019" name="Int. J. Syst. Evol. Microbiol.">
        <title>The Global Catalogue of Microorganisms (GCM) 10K type strain sequencing project: providing services to taxonomists for standard genome sequencing and annotation.</title>
        <authorList>
            <consortium name="The Broad Institute Genomics Platform"/>
            <consortium name="The Broad Institute Genome Sequencing Center for Infectious Disease"/>
            <person name="Wu L."/>
            <person name="Ma J."/>
        </authorList>
    </citation>
    <scope>NUCLEOTIDE SEQUENCE [LARGE SCALE GENOMIC DNA]</scope>
    <source>
        <strain evidence="3">KCTC 42953</strain>
    </source>
</reference>
<keyword evidence="3" id="KW-1185">Reference proteome</keyword>
<dbReference type="RefSeq" id="WP_157892875.1">
    <property type="nucleotide sequence ID" value="NZ_JBHRTS010000006.1"/>
</dbReference>
<protein>
    <recommendedName>
        <fullName evidence="4">DUF2846 domain-containing protein</fullName>
    </recommendedName>
</protein>
<sequence length="133" mass="15091">MKRITILVTLLLSSTVFAYDFASPSEPSAKIIMNHSINAKQLFPMRLLMVNGENITVRGSAVWLSPGEYELRFSPTIDTNYTTKTVSVRERNGMRELKNTLKITVEDGKSYYVAYDASSSETKDWEPVVYKVK</sequence>
<feature type="signal peptide" evidence="1">
    <location>
        <begin position="1"/>
        <end position="18"/>
    </location>
</feature>
<organism evidence="2 3">
    <name type="scientific">Marinicella sediminis</name>
    <dbReference type="NCBI Taxonomy" id="1792834"/>
    <lineage>
        <taxon>Bacteria</taxon>
        <taxon>Pseudomonadati</taxon>
        <taxon>Pseudomonadota</taxon>
        <taxon>Gammaproteobacteria</taxon>
        <taxon>Lysobacterales</taxon>
        <taxon>Marinicellaceae</taxon>
        <taxon>Marinicella</taxon>
    </lineage>
</organism>
<accession>A0ABV7JCN1</accession>
<feature type="chain" id="PRO_5045730504" description="DUF2846 domain-containing protein" evidence="1">
    <location>
        <begin position="19"/>
        <end position="133"/>
    </location>
</feature>
<dbReference type="EMBL" id="JBHRTS010000006">
    <property type="protein sequence ID" value="MFC3194927.1"/>
    <property type="molecule type" value="Genomic_DNA"/>
</dbReference>